<evidence type="ECO:0008006" key="4">
    <source>
        <dbReference type="Google" id="ProtNLM"/>
    </source>
</evidence>
<dbReference type="EMBL" id="LHUQ01000004">
    <property type="protein sequence ID" value="KON65258.1"/>
    <property type="molecule type" value="Genomic_DNA"/>
</dbReference>
<proteinExistence type="predicted"/>
<dbReference type="AlphaFoldDB" id="A0A0M0EJ22"/>
<reference evidence="2" key="1">
    <citation type="submission" date="2015-08" db="EMBL/GenBank/DDBJ databases">
        <title>Draft genome sequence of Komagataeibacter europaeus CECT 8546 a cellulose producer strain from vinegar produced by the traditional method.</title>
        <authorList>
            <person name="Poehlein A."/>
            <person name="Valera M.J."/>
            <person name="Haack F.S."/>
            <person name="Mas A."/>
            <person name="Daniel R."/>
            <person name="Streit W.R."/>
            <person name="Mateo E."/>
        </authorList>
    </citation>
    <scope>NUCLEOTIDE SEQUENCE [LARGE SCALE GENOMIC DNA]</scope>
    <source>
        <strain evidence="2">CECT 8546</strain>
    </source>
</reference>
<feature type="compositionally biased region" description="Basic and acidic residues" evidence="1">
    <location>
        <begin position="65"/>
        <end position="94"/>
    </location>
</feature>
<keyword evidence="3" id="KW-1185">Reference proteome</keyword>
<sequence>MDRIPEYSPGSAPDIPAPAPYYANRANFPIALTLWPHPQEVAMRHIIRIFAILITLSATGCYGPEPHHPYRDEGTTTDYRNPDQHWSRGPHIDH</sequence>
<feature type="region of interest" description="Disordered" evidence="1">
    <location>
        <begin position="62"/>
        <end position="94"/>
    </location>
</feature>
<accession>A0A0M0EJ22</accession>
<comment type="caution">
    <text evidence="2">The sequence shown here is derived from an EMBL/GenBank/DDBJ whole genome shotgun (WGS) entry which is preliminary data.</text>
</comment>
<evidence type="ECO:0000313" key="2">
    <source>
        <dbReference type="EMBL" id="KON65258.1"/>
    </source>
</evidence>
<protein>
    <recommendedName>
        <fullName evidence="4">Lipoprotein</fullName>
    </recommendedName>
</protein>
<dbReference type="Proteomes" id="UP000037566">
    <property type="component" value="Unassembled WGS sequence"/>
</dbReference>
<evidence type="ECO:0000313" key="3">
    <source>
        <dbReference type="Proteomes" id="UP000037566"/>
    </source>
</evidence>
<name>A0A0M0EJ22_KOMEU</name>
<evidence type="ECO:0000256" key="1">
    <source>
        <dbReference type="SAM" id="MobiDB-lite"/>
    </source>
</evidence>
<dbReference type="STRING" id="33995.KOEU_10980"/>
<gene>
    <name evidence="2" type="ORF">KOEU_10980</name>
</gene>
<dbReference type="PATRIC" id="fig|33995.3.peg.1212"/>
<organism evidence="2 3">
    <name type="scientific">Komagataeibacter europaeus</name>
    <name type="common">Gluconacetobacter europaeus</name>
    <dbReference type="NCBI Taxonomy" id="33995"/>
    <lineage>
        <taxon>Bacteria</taxon>
        <taxon>Pseudomonadati</taxon>
        <taxon>Pseudomonadota</taxon>
        <taxon>Alphaproteobacteria</taxon>
        <taxon>Acetobacterales</taxon>
        <taxon>Acetobacteraceae</taxon>
        <taxon>Komagataeibacter</taxon>
    </lineage>
</organism>